<evidence type="ECO:0000256" key="3">
    <source>
        <dbReference type="ARBA" id="ARBA00022989"/>
    </source>
</evidence>
<feature type="transmembrane region" description="Helical" evidence="5">
    <location>
        <begin position="49"/>
        <end position="72"/>
    </location>
</feature>
<evidence type="ECO:0000256" key="1">
    <source>
        <dbReference type="ARBA" id="ARBA00004141"/>
    </source>
</evidence>
<keyword evidence="3 5" id="KW-1133">Transmembrane helix</keyword>
<protein>
    <submittedName>
        <fullName evidence="6">LrgB family protein</fullName>
    </submittedName>
</protein>
<keyword evidence="2 5" id="KW-0812">Transmembrane</keyword>
<reference evidence="6" key="2">
    <citation type="journal article" date="2021" name="PeerJ">
        <title>Extensive microbial diversity within the chicken gut microbiome revealed by metagenomics and culture.</title>
        <authorList>
            <person name="Gilroy R."/>
            <person name="Ravi A."/>
            <person name="Getino M."/>
            <person name="Pursley I."/>
            <person name="Horton D.L."/>
            <person name="Alikhan N.F."/>
            <person name="Baker D."/>
            <person name="Gharbi K."/>
            <person name="Hall N."/>
            <person name="Watson M."/>
            <person name="Adriaenssens E.M."/>
            <person name="Foster-Nyarko E."/>
            <person name="Jarju S."/>
            <person name="Secka A."/>
            <person name="Antonio M."/>
            <person name="Oren A."/>
            <person name="Chaudhuri R.R."/>
            <person name="La Ragione R."/>
            <person name="Hildebrand F."/>
            <person name="Pallen M.J."/>
        </authorList>
    </citation>
    <scope>NUCLEOTIDE SEQUENCE</scope>
    <source>
        <strain evidence="6">CHK158-818</strain>
    </source>
</reference>
<reference evidence="6" key="1">
    <citation type="submission" date="2020-10" db="EMBL/GenBank/DDBJ databases">
        <authorList>
            <person name="Gilroy R."/>
        </authorList>
    </citation>
    <scope>NUCLEOTIDE SEQUENCE</scope>
    <source>
        <strain evidence="6">CHK158-818</strain>
    </source>
</reference>
<dbReference type="PANTHER" id="PTHR30249">
    <property type="entry name" value="PUTATIVE SEROTONIN TRANSPORTER"/>
    <property type="match status" value="1"/>
</dbReference>
<dbReference type="GO" id="GO:0016020">
    <property type="term" value="C:membrane"/>
    <property type="evidence" value="ECO:0007669"/>
    <property type="project" value="UniProtKB-SubCell"/>
</dbReference>
<evidence type="ECO:0000313" key="6">
    <source>
        <dbReference type="EMBL" id="HIU55054.1"/>
    </source>
</evidence>
<evidence type="ECO:0000313" key="7">
    <source>
        <dbReference type="Proteomes" id="UP000824112"/>
    </source>
</evidence>
<comment type="subcellular location">
    <subcellularLocation>
        <location evidence="1">Membrane</location>
        <topology evidence="1">Multi-pass membrane protein</topology>
    </subcellularLocation>
</comment>
<gene>
    <name evidence="6" type="ORF">IAB03_04500</name>
</gene>
<organism evidence="6 7">
    <name type="scientific">Candidatus Gallibacteroides avistercoris</name>
    <dbReference type="NCBI Taxonomy" id="2840833"/>
    <lineage>
        <taxon>Bacteria</taxon>
        <taxon>Pseudomonadati</taxon>
        <taxon>Bacteroidota</taxon>
        <taxon>Bacteroidia</taxon>
        <taxon>Bacteroidales</taxon>
        <taxon>Bacteroidaceae</taxon>
        <taxon>Bacteroidaceae incertae sedis</taxon>
        <taxon>Candidatus Gallibacteroides</taxon>
    </lineage>
</organism>
<evidence type="ECO:0000256" key="2">
    <source>
        <dbReference type="ARBA" id="ARBA00022692"/>
    </source>
</evidence>
<evidence type="ECO:0000256" key="4">
    <source>
        <dbReference type="ARBA" id="ARBA00023136"/>
    </source>
</evidence>
<dbReference type="Proteomes" id="UP000824112">
    <property type="component" value="Unassembled WGS sequence"/>
</dbReference>
<accession>A0A9D1SC74</accession>
<dbReference type="EMBL" id="DVNA01000107">
    <property type="protein sequence ID" value="HIU55054.1"/>
    <property type="molecule type" value="Genomic_DNA"/>
</dbReference>
<sequence length="133" mass="13407">ILVGSFVGIVSVIAICRLMGVEESIIASLEPKSVTTPIAVSLASRSGGIPALTAIVVVVCGIFGSITGPFILKALHIKSKVAQGLALGAAAHGLGTARAIEMGAVEGAISGLSIGLMGIMTSLLIPLLETWFR</sequence>
<name>A0A9D1SC74_9BACT</name>
<keyword evidence="4 5" id="KW-0472">Membrane</keyword>
<dbReference type="Pfam" id="PF04172">
    <property type="entry name" value="LrgB"/>
    <property type="match status" value="1"/>
</dbReference>
<dbReference type="InterPro" id="IPR007300">
    <property type="entry name" value="CidB/LrgB"/>
</dbReference>
<evidence type="ECO:0000256" key="5">
    <source>
        <dbReference type="SAM" id="Phobius"/>
    </source>
</evidence>
<feature type="transmembrane region" description="Helical" evidence="5">
    <location>
        <begin position="107"/>
        <end position="128"/>
    </location>
</feature>
<feature type="non-terminal residue" evidence="6">
    <location>
        <position position="1"/>
    </location>
</feature>
<proteinExistence type="predicted"/>
<dbReference type="PANTHER" id="PTHR30249:SF0">
    <property type="entry name" value="PLASTIDAL GLYCOLATE_GLYCERATE TRANSLOCATOR 1, CHLOROPLASTIC"/>
    <property type="match status" value="1"/>
</dbReference>
<comment type="caution">
    <text evidence="6">The sequence shown here is derived from an EMBL/GenBank/DDBJ whole genome shotgun (WGS) entry which is preliminary data.</text>
</comment>
<dbReference type="AlphaFoldDB" id="A0A9D1SC74"/>